<dbReference type="SUPFAM" id="SSF53756">
    <property type="entry name" value="UDP-Glycosyltransferase/glycogen phosphorylase"/>
    <property type="match status" value="1"/>
</dbReference>
<dbReference type="InterPro" id="IPR028098">
    <property type="entry name" value="Glyco_trans_4-like_N"/>
</dbReference>
<name>A0A2G6K858_9BACT</name>
<evidence type="ECO:0000256" key="1">
    <source>
        <dbReference type="ARBA" id="ARBA00022679"/>
    </source>
</evidence>
<sequence length="365" mass="42042">MRIGIDARMLGNTGIGRYLDNLLRHLARIDSRNEYLVFINQDAVPTIEQDNVTYFPLPQYVPLYSLREQYGLPFQIRKRQPDIMYYPNFSLPLFQSCPYIVTIHDLIYYLYPDQCPSRAAHYYARFMIGYAAKHARIVLTDSQHSKNDLLEHFHLPPDNIHVVFPAADPRCVQSPVLSERMLQERFGLTAPYILYVGKHHSYKNIRGLIEAYLIHSDITRHFQLVIAGRCDLRQQDMYDMARNQKCAHQIVFTDFIEDDALFALYKHARLFVFPSLYEGFGLPPLEAMACGVPVVCSSAASLPEVVGDAALQFDPSDSQALAEQMKAVLTTPTLWKNLREEGLKRAERFSWEDAARQVLQIYTSL</sequence>
<evidence type="ECO:0000259" key="3">
    <source>
        <dbReference type="Pfam" id="PF13439"/>
    </source>
</evidence>
<dbReference type="FunFam" id="3.40.50.2000:FF:000119">
    <property type="entry name" value="Glycosyl transferase group 1"/>
    <property type="match status" value="1"/>
</dbReference>
<feature type="domain" description="Glycosyl transferase family 1" evidence="2">
    <location>
        <begin position="188"/>
        <end position="344"/>
    </location>
</feature>
<feature type="domain" description="Glycosyltransferase subfamily 4-like N-terminal" evidence="3">
    <location>
        <begin position="14"/>
        <end position="169"/>
    </location>
</feature>
<proteinExistence type="predicted"/>
<evidence type="ECO:0008006" key="6">
    <source>
        <dbReference type="Google" id="ProtNLM"/>
    </source>
</evidence>
<dbReference type="PANTHER" id="PTHR46401">
    <property type="entry name" value="GLYCOSYLTRANSFERASE WBBK-RELATED"/>
    <property type="match status" value="1"/>
</dbReference>
<dbReference type="EMBL" id="PDSK01000139">
    <property type="protein sequence ID" value="PIE31580.1"/>
    <property type="molecule type" value="Genomic_DNA"/>
</dbReference>
<dbReference type="Pfam" id="PF13439">
    <property type="entry name" value="Glyco_transf_4"/>
    <property type="match status" value="1"/>
</dbReference>
<evidence type="ECO:0000259" key="2">
    <source>
        <dbReference type="Pfam" id="PF00534"/>
    </source>
</evidence>
<dbReference type="PANTHER" id="PTHR46401:SF2">
    <property type="entry name" value="GLYCOSYLTRANSFERASE WBBK-RELATED"/>
    <property type="match status" value="1"/>
</dbReference>
<dbReference type="Gene3D" id="3.40.50.2000">
    <property type="entry name" value="Glycogen Phosphorylase B"/>
    <property type="match status" value="2"/>
</dbReference>
<dbReference type="InterPro" id="IPR001296">
    <property type="entry name" value="Glyco_trans_1"/>
</dbReference>
<gene>
    <name evidence="4" type="ORF">CSA56_17915</name>
</gene>
<dbReference type="GO" id="GO:0016757">
    <property type="term" value="F:glycosyltransferase activity"/>
    <property type="evidence" value="ECO:0007669"/>
    <property type="project" value="InterPro"/>
</dbReference>
<protein>
    <recommendedName>
        <fullName evidence="6">Glycosyl transferase family 1</fullName>
    </recommendedName>
</protein>
<dbReference type="CDD" id="cd03809">
    <property type="entry name" value="GT4_MtfB-like"/>
    <property type="match status" value="1"/>
</dbReference>
<organism evidence="4 5">
    <name type="scientific">candidate division KSB3 bacterium</name>
    <dbReference type="NCBI Taxonomy" id="2044937"/>
    <lineage>
        <taxon>Bacteria</taxon>
        <taxon>candidate division KSB3</taxon>
    </lineage>
</organism>
<evidence type="ECO:0000313" key="4">
    <source>
        <dbReference type="EMBL" id="PIE31580.1"/>
    </source>
</evidence>
<comment type="caution">
    <text evidence="4">The sequence shown here is derived from an EMBL/GenBank/DDBJ whole genome shotgun (WGS) entry which is preliminary data.</text>
</comment>
<dbReference type="Proteomes" id="UP000230821">
    <property type="component" value="Unassembled WGS sequence"/>
</dbReference>
<evidence type="ECO:0000313" key="5">
    <source>
        <dbReference type="Proteomes" id="UP000230821"/>
    </source>
</evidence>
<accession>A0A2G6K858</accession>
<reference evidence="4 5" key="1">
    <citation type="submission" date="2017-10" db="EMBL/GenBank/DDBJ databases">
        <title>Novel microbial diversity and functional potential in the marine mammal oral microbiome.</title>
        <authorList>
            <person name="Dudek N.K."/>
            <person name="Sun C.L."/>
            <person name="Burstein D."/>
            <person name="Kantor R.S."/>
            <person name="Aliaga Goltsman D.S."/>
            <person name="Bik E.M."/>
            <person name="Thomas B.C."/>
            <person name="Banfield J.F."/>
            <person name="Relman D.A."/>
        </authorList>
    </citation>
    <scope>NUCLEOTIDE SEQUENCE [LARGE SCALE GENOMIC DNA]</scope>
    <source>
        <strain evidence="4">DOLJORAL78_47_16</strain>
    </source>
</reference>
<dbReference type="GO" id="GO:0009103">
    <property type="term" value="P:lipopolysaccharide biosynthetic process"/>
    <property type="evidence" value="ECO:0007669"/>
    <property type="project" value="TreeGrafter"/>
</dbReference>
<keyword evidence="1" id="KW-0808">Transferase</keyword>
<dbReference type="Pfam" id="PF00534">
    <property type="entry name" value="Glycos_transf_1"/>
    <property type="match status" value="1"/>
</dbReference>
<dbReference type="AlphaFoldDB" id="A0A2G6K858"/>